<sequence>MHCSALISRPSPTGNIFPRLFVRPYSVMQDNLMCIGKRRGIDQYGAAVFMRRSVIFGMGYESTRDRCESVPFLRSRRKSCPSRSGRRPPLDAPSLLV</sequence>
<dbReference type="Proteomes" id="UP000054217">
    <property type="component" value="Unassembled WGS sequence"/>
</dbReference>
<reference evidence="3" key="2">
    <citation type="submission" date="2015-01" db="EMBL/GenBank/DDBJ databases">
        <title>Evolutionary Origins and Diversification of the Mycorrhizal Mutualists.</title>
        <authorList>
            <consortium name="DOE Joint Genome Institute"/>
            <consortium name="Mycorrhizal Genomics Consortium"/>
            <person name="Kohler A."/>
            <person name="Kuo A."/>
            <person name="Nagy L.G."/>
            <person name="Floudas D."/>
            <person name="Copeland A."/>
            <person name="Barry K.W."/>
            <person name="Cichocki N."/>
            <person name="Veneault-Fourrey C."/>
            <person name="LaButti K."/>
            <person name="Lindquist E.A."/>
            <person name="Lipzen A."/>
            <person name="Lundell T."/>
            <person name="Morin E."/>
            <person name="Murat C."/>
            <person name="Riley R."/>
            <person name="Ohm R."/>
            <person name="Sun H."/>
            <person name="Tunlid A."/>
            <person name="Henrissat B."/>
            <person name="Grigoriev I.V."/>
            <person name="Hibbett D.S."/>
            <person name="Martin F."/>
        </authorList>
    </citation>
    <scope>NUCLEOTIDE SEQUENCE [LARGE SCALE GENOMIC DNA]</scope>
    <source>
        <strain evidence="3">Marx 270</strain>
    </source>
</reference>
<evidence type="ECO:0000256" key="1">
    <source>
        <dbReference type="SAM" id="MobiDB-lite"/>
    </source>
</evidence>
<feature type="region of interest" description="Disordered" evidence="1">
    <location>
        <begin position="77"/>
        <end position="97"/>
    </location>
</feature>
<gene>
    <name evidence="2" type="ORF">M404DRAFT_637709</name>
</gene>
<dbReference type="AlphaFoldDB" id="A0A0C3J1I6"/>
<proteinExistence type="predicted"/>
<dbReference type="InParanoid" id="A0A0C3J1I6"/>
<dbReference type="HOGENOM" id="CLU_2347571_0_0_1"/>
<name>A0A0C3J1I6_PISTI</name>
<protein>
    <submittedName>
        <fullName evidence="2">Uncharacterized protein</fullName>
    </submittedName>
</protein>
<keyword evidence="3" id="KW-1185">Reference proteome</keyword>
<evidence type="ECO:0000313" key="2">
    <source>
        <dbReference type="EMBL" id="KIO02923.1"/>
    </source>
</evidence>
<organism evidence="2 3">
    <name type="scientific">Pisolithus tinctorius Marx 270</name>
    <dbReference type="NCBI Taxonomy" id="870435"/>
    <lineage>
        <taxon>Eukaryota</taxon>
        <taxon>Fungi</taxon>
        <taxon>Dikarya</taxon>
        <taxon>Basidiomycota</taxon>
        <taxon>Agaricomycotina</taxon>
        <taxon>Agaricomycetes</taxon>
        <taxon>Agaricomycetidae</taxon>
        <taxon>Boletales</taxon>
        <taxon>Sclerodermatineae</taxon>
        <taxon>Pisolithaceae</taxon>
        <taxon>Pisolithus</taxon>
    </lineage>
</organism>
<reference evidence="2 3" key="1">
    <citation type="submission" date="2014-04" db="EMBL/GenBank/DDBJ databases">
        <authorList>
            <consortium name="DOE Joint Genome Institute"/>
            <person name="Kuo A."/>
            <person name="Kohler A."/>
            <person name="Costa M.D."/>
            <person name="Nagy L.G."/>
            <person name="Floudas D."/>
            <person name="Copeland A."/>
            <person name="Barry K.W."/>
            <person name="Cichocki N."/>
            <person name="Veneault-Fourrey C."/>
            <person name="LaButti K."/>
            <person name="Lindquist E.A."/>
            <person name="Lipzen A."/>
            <person name="Lundell T."/>
            <person name="Morin E."/>
            <person name="Murat C."/>
            <person name="Sun H."/>
            <person name="Tunlid A."/>
            <person name="Henrissat B."/>
            <person name="Grigoriev I.V."/>
            <person name="Hibbett D.S."/>
            <person name="Martin F."/>
            <person name="Nordberg H.P."/>
            <person name="Cantor M.N."/>
            <person name="Hua S.X."/>
        </authorList>
    </citation>
    <scope>NUCLEOTIDE SEQUENCE [LARGE SCALE GENOMIC DNA]</scope>
    <source>
        <strain evidence="2 3">Marx 270</strain>
    </source>
</reference>
<accession>A0A0C3J1I6</accession>
<evidence type="ECO:0000313" key="3">
    <source>
        <dbReference type="Proteomes" id="UP000054217"/>
    </source>
</evidence>
<feature type="compositionally biased region" description="Basic residues" evidence="1">
    <location>
        <begin position="77"/>
        <end position="86"/>
    </location>
</feature>
<dbReference type="EMBL" id="KN831979">
    <property type="protein sequence ID" value="KIO02923.1"/>
    <property type="molecule type" value="Genomic_DNA"/>
</dbReference>